<dbReference type="SUPFAM" id="SSF46785">
    <property type="entry name" value="Winged helix' DNA-binding domain"/>
    <property type="match status" value="1"/>
</dbReference>
<evidence type="ECO:0000313" key="7">
    <source>
        <dbReference type="Proteomes" id="UP000247480"/>
    </source>
</evidence>
<dbReference type="GO" id="GO:0003700">
    <property type="term" value="F:DNA-binding transcription factor activity"/>
    <property type="evidence" value="ECO:0007669"/>
    <property type="project" value="InterPro"/>
</dbReference>
<accession>A0A2V0QC83</accession>
<dbReference type="Gene3D" id="3.40.190.10">
    <property type="entry name" value="Periplasmic binding protein-like II"/>
    <property type="match status" value="2"/>
</dbReference>
<dbReference type="CDD" id="cd08423">
    <property type="entry name" value="PBP2_LTTR_like_6"/>
    <property type="match status" value="1"/>
</dbReference>
<dbReference type="PROSITE" id="PS50931">
    <property type="entry name" value="HTH_LYSR"/>
    <property type="match status" value="1"/>
</dbReference>
<evidence type="ECO:0000256" key="3">
    <source>
        <dbReference type="ARBA" id="ARBA00023125"/>
    </source>
</evidence>
<dbReference type="InterPro" id="IPR000847">
    <property type="entry name" value="LysR_HTH_N"/>
</dbReference>
<gene>
    <name evidence="6" type="ORF">KPSA1_01349</name>
</gene>
<organism evidence="6 7">
    <name type="scientific">Pseudomonas syringae pv. actinidiae</name>
    <dbReference type="NCBI Taxonomy" id="103796"/>
    <lineage>
        <taxon>Bacteria</taxon>
        <taxon>Pseudomonadati</taxon>
        <taxon>Pseudomonadota</taxon>
        <taxon>Gammaproteobacteria</taxon>
        <taxon>Pseudomonadales</taxon>
        <taxon>Pseudomonadaceae</taxon>
        <taxon>Pseudomonas</taxon>
        <taxon>Pseudomonas syringae</taxon>
    </lineage>
</organism>
<dbReference type="PANTHER" id="PTHR30346:SF29">
    <property type="entry name" value="LYSR SUBSTRATE-BINDING"/>
    <property type="match status" value="1"/>
</dbReference>
<comment type="similarity">
    <text evidence="1">Belongs to the LysR transcriptional regulatory family.</text>
</comment>
<dbReference type="PANTHER" id="PTHR30346">
    <property type="entry name" value="TRANSCRIPTIONAL DUAL REGULATOR HCAR-RELATED"/>
    <property type="match status" value="1"/>
</dbReference>
<keyword evidence="4" id="KW-0804">Transcription</keyword>
<reference evidence="6 7" key="1">
    <citation type="submission" date="2018-04" db="EMBL/GenBank/DDBJ databases">
        <title>Draft genome sequence of Pseudomonas syringae pv. actinidiae biovar 1 strains isolated from kiwifruit in Kagawa prefecture.</title>
        <authorList>
            <person name="Tabuchi M."/>
            <person name="Saito M."/>
            <person name="Fujiwara S."/>
            <person name="Sasa N."/>
            <person name="Akimitsu K."/>
            <person name="Gomi K."/>
            <person name="Konishi-Sugita S."/>
            <person name="Hamano K."/>
            <person name="Kataoka I."/>
        </authorList>
    </citation>
    <scope>NUCLEOTIDE SEQUENCE [LARGE SCALE GENOMIC DNA]</scope>
    <source>
        <strain evidence="6 7">MAFF212206</strain>
    </source>
</reference>
<dbReference type="Pfam" id="PF03466">
    <property type="entry name" value="LysR_substrate"/>
    <property type="match status" value="1"/>
</dbReference>
<dbReference type="GO" id="GO:0032993">
    <property type="term" value="C:protein-DNA complex"/>
    <property type="evidence" value="ECO:0007669"/>
    <property type="project" value="TreeGrafter"/>
</dbReference>
<keyword evidence="2" id="KW-0805">Transcription regulation</keyword>
<evidence type="ECO:0000256" key="4">
    <source>
        <dbReference type="ARBA" id="ARBA00023163"/>
    </source>
</evidence>
<dbReference type="InterPro" id="IPR005119">
    <property type="entry name" value="LysR_subst-bd"/>
</dbReference>
<dbReference type="Gene3D" id="1.10.10.10">
    <property type="entry name" value="Winged helix-like DNA-binding domain superfamily/Winged helix DNA-binding domain"/>
    <property type="match status" value="1"/>
</dbReference>
<evidence type="ECO:0000259" key="5">
    <source>
        <dbReference type="PROSITE" id="PS50931"/>
    </source>
</evidence>
<dbReference type="GO" id="GO:0003677">
    <property type="term" value="F:DNA binding"/>
    <property type="evidence" value="ECO:0007669"/>
    <property type="project" value="UniProtKB-KW"/>
</dbReference>
<feature type="domain" description="HTH lysR-type" evidence="5">
    <location>
        <begin position="1"/>
        <end position="58"/>
    </location>
</feature>
<evidence type="ECO:0000256" key="1">
    <source>
        <dbReference type="ARBA" id="ARBA00009437"/>
    </source>
</evidence>
<comment type="caution">
    <text evidence="6">The sequence shown here is derived from an EMBL/GenBank/DDBJ whole genome shotgun (WGS) entry which is preliminary data.</text>
</comment>
<dbReference type="Pfam" id="PF00126">
    <property type="entry name" value="HTH_1"/>
    <property type="match status" value="1"/>
</dbReference>
<keyword evidence="3 6" id="KW-0238">DNA-binding</keyword>
<protein>
    <submittedName>
        <fullName evidence="6">DNA-binding transcriptional regulator</fullName>
    </submittedName>
</protein>
<evidence type="ECO:0000256" key="2">
    <source>
        <dbReference type="ARBA" id="ARBA00023015"/>
    </source>
</evidence>
<dbReference type="InterPro" id="IPR036388">
    <property type="entry name" value="WH-like_DNA-bd_sf"/>
</dbReference>
<sequence>MDLGRLRALRELSIRKTMTAVAEAMFVSPSAISQQISQLEAEFGVPLIERRGRGVALTPSGLRLVEHVNQVIEVLETAKTDIAEISQVVAGELRVCAFPSVAALLIPSAMRSMAERYPRLRLTLHEMEPSEGLNALKTWNADIALIDDLTITEDSLNDNIALIPLLTDRLCALLPPTHPMVGREAINVTDLRHEVLAMDTAQSVFSQVIRRACLEAGFEPSVNGYCDSYDVALAMVEAGCSVALLPGFRVKRYHGSAVVKWLHPEIKRSVFVAHRKGEERNPAIAEFVRDLQTAAAPMSLS</sequence>
<dbReference type="RefSeq" id="WP_110459556.1">
    <property type="nucleotide sequence ID" value="NZ_AP019411.1"/>
</dbReference>
<dbReference type="SUPFAM" id="SSF53850">
    <property type="entry name" value="Periplasmic binding protein-like II"/>
    <property type="match status" value="1"/>
</dbReference>
<name>A0A2V0QC83_PSESF</name>
<dbReference type="EMBL" id="BGJZ01000065">
    <property type="protein sequence ID" value="GBH07985.1"/>
    <property type="molecule type" value="Genomic_DNA"/>
</dbReference>
<dbReference type="AlphaFoldDB" id="A0A2V0QC83"/>
<dbReference type="InterPro" id="IPR036390">
    <property type="entry name" value="WH_DNA-bd_sf"/>
</dbReference>
<evidence type="ECO:0000313" key="6">
    <source>
        <dbReference type="EMBL" id="GBH07985.1"/>
    </source>
</evidence>
<proteinExistence type="inferred from homology"/>
<dbReference type="Proteomes" id="UP000247480">
    <property type="component" value="Unassembled WGS sequence"/>
</dbReference>